<protein>
    <recommendedName>
        <fullName evidence="7">AIG1-type G domain-containing protein</fullName>
    </recommendedName>
</protein>
<evidence type="ECO:0000313" key="9">
    <source>
        <dbReference type="Proteomes" id="UP000261540"/>
    </source>
</evidence>
<keyword evidence="9" id="KW-1185">Reference proteome</keyword>
<evidence type="ECO:0000256" key="3">
    <source>
        <dbReference type="ARBA" id="ARBA00023134"/>
    </source>
</evidence>
<evidence type="ECO:0000313" key="8">
    <source>
        <dbReference type="Ensembl" id="ENSPKIP00000017079.1"/>
    </source>
</evidence>
<sequence>MAAPAEVRIVLLGKTGSGKSSAGNVILGEEKFEVSADPDGVTQDCQTEEGNFNGKKIKVTDTPGIFDPMRSEDDLKQSIISCLTECAPGPHAFILVLKVGRYTEEEKESVKMILKWFGEETLKHTVILFTHGDKLKENQTIKEYVKKNKDLKELVDKCEGRVHVIDSQQWNKKDDKNAQSADLLEKLKKMMIKKREAGESQAVLALEEVKNMLLEPESTLDHEPGQGSERSTSSGGNLDESEYRSNSFQIKQMLITIDNMVTNNGSSHYTNESLQVIAEAIDKEVNKIKEELEERGEKAEESVIRRRARERVRTKTLRFVAGVTTGALLGALLGVPVGLSISLTLVAGFLKEVVTADCTHPVDTIVEAVRTAGTLGSGAAGTLGSGAAGTLGSGAAAGIGVGVAAGALATAGAIGGGVEGAKAAARADTPKEAAANAAEAVVEKAGNMVKEAWESGQRLTKTKETPYKLLQ</sequence>
<reference evidence="8" key="2">
    <citation type="submission" date="2025-09" db="UniProtKB">
        <authorList>
            <consortium name="Ensembl"/>
        </authorList>
    </citation>
    <scope>IDENTIFICATION</scope>
</reference>
<keyword evidence="6" id="KW-0472">Membrane</keyword>
<keyword evidence="4" id="KW-0175">Coiled coil</keyword>
<dbReference type="Proteomes" id="UP000261540">
    <property type="component" value="Unplaced"/>
</dbReference>
<keyword evidence="6" id="KW-0812">Transmembrane</keyword>
<dbReference type="STRING" id="1676925.ENSPKIP00000017079"/>
<dbReference type="AlphaFoldDB" id="A0A3B3RF94"/>
<accession>A0A3B3RF94</accession>
<feature type="region of interest" description="Disordered" evidence="5">
    <location>
        <begin position="216"/>
        <end position="242"/>
    </location>
</feature>
<dbReference type="SUPFAM" id="SSF52540">
    <property type="entry name" value="P-loop containing nucleoside triphosphate hydrolases"/>
    <property type="match status" value="1"/>
</dbReference>
<dbReference type="Gene3D" id="3.40.50.300">
    <property type="entry name" value="P-loop containing nucleotide triphosphate hydrolases"/>
    <property type="match status" value="1"/>
</dbReference>
<name>A0A3B3RF94_9TELE</name>
<evidence type="ECO:0000256" key="6">
    <source>
        <dbReference type="SAM" id="Phobius"/>
    </source>
</evidence>
<proteinExistence type="inferred from homology"/>
<comment type="similarity">
    <text evidence="1">Belongs to the TRAFAC class TrmE-Era-EngA-EngB-Septin-like GTPase superfamily. AIG1/Toc34/Toc159-like paraseptin GTPase family. IAN subfamily.</text>
</comment>
<reference evidence="8" key="1">
    <citation type="submission" date="2025-08" db="UniProtKB">
        <authorList>
            <consortium name="Ensembl"/>
        </authorList>
    </citation>
    <scope>IDENTIFICATION</scope>
</reference>
<dbReference type="InterPro" id="IPR027417">
    <property type="entry name" value="P-loop_NTPase"/>
</dbReference>
<evidence type="ECO:0000259" key="7">
    <source>
        <dbReference type="PROSITE" id="PS51720"/>
    </source>
</evidence>
<evidence type="ECO:0000256" key="1">
    <source>
        <dbReference type="ARBA" id="ARBA00008535"/>
    </source>
</evidence>
<dbReference type="GO" id="GO:0005525">
    <property type="term" value="F:GTP binding"/>
    <property type="evidence" value="ECO:0007669"/>
    <property type="project" value="UniProtKB-KW"/>
</dbReference>
<dbReference type="PROSITE" id="PS51720">
    <property type="entry name" value="G_AIG1"/>
    <property type="match status" value="1"/>
</dbReference>
<dbReference type="PANTHER" id="PTHR10903:SF62">
    <property type="entry name" value="GTPASE IMAP FAMILY MEMBER 4-LIKE-RELATED"/>
    <property type="match status" value="1"/>
</dbReference>
<evidence type="ECO:0000256" key="4">
    <source>
        <dbReference type="SAM" id="Coils"/>
    </source>
</evidence>
<dbReference type="FunFam" id="3.40.50.300:FF:000366">
    <property type="entry name" value="GTPase, IMAP family member 2"/>
    <property type="match status" value="1"/>
</dbReference>
<keyword evidence="2" id="KW-0547">Nucleotide-binding</keyword>
<evidence type="ECO:0000256" key="5">
    <source>
        <dbReference type="SAM" id="MobiDB-lite"/>
    </source>
</evidence>
<dbReference type="Ensembl" id="ENSPKIT00000041585.1">
    <property type="protein sequence ID" value="ENSPKIP00000017079.1"/>
    <property type="gene ID" value="ENSPKIG00000003142.1"/>
</dbReference>
<dbReference type="InterPro" id="IPR006703">
    <property type="entry name" value="G_AIG1"/>
</dbReference>
<dbReference type="PANTHER" id="PTHR10903">
    <property type="entry name" value="GTPASE, IMAP FAMILY MEMBER-RELATED"/>
    <property type="match status" value="1"/>
</dbReference>
<keyword evidence="3" id="KW-0342">GTP-binding</keyword>
<dbReference type="InterPro" id="IPR045058">
    <property type="entry name" value="GIMA/IAN/Toc"/>
</dbReference>
<dbReference type="GeneTree" id="ENSGT01150000286992"/>
<feature type="coiled-coil region" evidence="4">
    <location>
        <begin position="271"/>
        <end position="309"/>
    </location>
</feature>
<evidence type="ECO:0000256" key="2">
    <source>
        <dbReference type="ARBA" id="ARBA00022741"/>
    </source>
</evidence>
<keyword evidence="6" id="KW-1133">Transmembrane helix</keyword>
<organism evidence="8 9">
    <name type="scientific">Paramormyrops kingsleyae</name>
    <dbReference type="NCBI Taxonomy" id="1676925"/>
    <lineage>
        <taxon>Eukaryota</taxon>
        <taxon>Metazoa</taxon>
        <taxon>Chordata</taxon>
        <taxon>Craniata</taxon>
        <taxon>Vertebrata</taxon>
        <taxon>Euteleostomi</taxon>
        <taxon>Actinopterygii</taxon>
        <taxon>Neopterygii</taxon>
        <taxon>Teleostei</taxon>
        <taxon>Osteoglossocephala</taxon>
        <taxon>Osteoglossomorpha</taxon>
        <taxon>Osteoglossiformes</taxon>
        <taxon>Mormyridae</taxon>
        <taxon>Paramormyrops</taxon>
    </lineage>
</organism>
<dbReference type="Pfam" id="PF04548">
    <property type="entry name" value="AIG1"/>
    <property type="match status" value="1"/>
</dbReference>
<feature type="transmembrane region" description="Helical" evidence="6">
    <location>
        <begin position="317"/>
        <end position="350"/>
    </location>
</feature>
<feature type="domain" description="AIG1-type G" evidence="7">
    <location>
        <begin position="4"/>
        <end position="208"/>
    </location>
</feature>